<accession>A0A1H6JQS5</accession>
<keyword evidence="1" id="KW-0540">Nuclease</keyword>
<reference evidence="8 9" key="1">
    <citation type="submission" date="2016-10" db="EMBL/GenBank/DDBJ databases">
        <authorList>
            <person name="de Groot N.N."/>
        </authorList>
    </citation>
    <scope>NUCLEOTIDE SEQUENCE [LARGE SCALE GENOMIC DNA]</scope>
    <source>
        <strain evidence="8 9">CGMCC 1.10825</strain>
    </source>
</reference>
<evidence type="ECO:0000256" key="4">
    <source>
        <dbReference type="ARBA" id="ARBA00022801"/>
    </source>
</evidence>
<dbReference type="OrthoDB" id="267579at2"/>
<dbReference type="SUPFAM" id="SSF48537">
    <property type="entry name" value="Phospholipase C/P1 nuclease"/>
    <property type="match status" value="1"/>
</dbReference>
<keyword evidence="6" id="KW-0325">Glycoprotein</keyword>
<dbReference type="Gene3D" id="1.10.575.10">
    <property type="entry name" value="P1 Nuclease"/>
    <property type="match status" value="1"/>
</dbReference>
<keyword evidence="5" id="KW-1015">Disulfide bond</keyword>
<evidence type="ECO:0000313" key="9">
    <source>
        <dbReference type="Proteomes" id="UP000199634"/>
    </source>
</evidence>
<evidence type="ECO:0000256" key="2">
    <source>
        <dbReference type="ARBA" id="ARBA00022723"/>
    </source>
</evidence>
<evidence type="ECO:0000256" key="7">
    <source>
        <dbReference type="SAM" id="SignalP"/>
    </source>
</evidence>
<dbReference type="Pfam" id="PF02265">
    <property type="entry name" value="S1-P1_nuclease"/>
    <property type="match status" value="1"/>
</dbReference>
<evidence type="ECO:0000256" key="6">
    <source>
        <dbReference type="ARBA" id="ARBA00023180"/>
    </source>
</evidence>
<evidence type="ECO:0000256" key="3">
    <source>
        <dbReference type="ARBA" id="ARBA00022759"/>
    </source>
</evidence>
<dbReference type="InterPro" id="IPR008947">
    <property type="entry name" value="PLipase_C/P1_nuclease_dom_sf"/>
</dbReference>
<evidence type="ECO:0000256" key="5">
    <source>
        <dbReference type="ARBA" id="ARBA00023157"/>
    </source>
</evidence>
<dbReference type="STRING" id="1159016.SAMN02927937_00491"/>
<evidence type="ECO:0000313" key="8">
    <source>
        <dbReference type="EMBL" id="SEH61558.1"/>
    </source>
</evidence>
<dbReference type="GO" id="GO:0004519">
    <property type="term" value="F:endonuclease activity"/>
    <property type="evidence" value="ECO:0007669"/>
    <property type="project" value="UniProtKB-KW"/>
</dbReference>
<keyword evidence="4" id="KW-0378">Hydrolase</keyword>
<protein>
    <submittedName>
        <fullName evidence="8">S1/P1 Nuclease</fullName>
    </submittedName>
</protein>
<proteinExistence type="predicted"/>
<feature type="chain" id="PRO_5011714366" evidence="7">
    <location>
        <begin position="23"/>
        <end position="262"/>
    </location>
</feature>
<dbReference type="GO" id="GO:0046872">
    <property type="term" value="F:metal ion binding"/>
    <property type="evidence" value="ECO:0007669"/>
    <property type="project" value="UniProtKB-KW"/>
</dbReference>
<dbReference type="GO" id="GO:0016788">
    <property type="term" value="F:hydrolase activity, acting on ester bonds"/>
    <property type="evidence" value="ECO:0007669"/>
    <property type="project" value="InterPro"/>
</dbReference>
<keyword evidence="2" id="KW-0479">Metal-binding</keyword>
<gene>
    <name evidence="8" type="ORF">SAMN02927937_00491</name>
</gene>
<dbReference type="Proteomes" id="UP000199634">
    <property type="component" value="Unassembled WGS sequence"/>
</dbReference>
<dbReference type="GO" id="GO:0003676">
    <property type="term" value="F:nucleic acid binding"/>
    <property type="evidence" value="ECO:0007669"/>
    <property type="project" value="InterPro"/>
</dbReference>
<keyword evidence="7" id="KW-0732">Signal</keyword>
<dbReference type="AlphaFoldDB" id="A0A1H6JQS5"/>
<keyword evidence="3" id="KW-0255">Endonuclease</keyword>
<name>A0A1H6JQS5_9FLAO</name>
<evidence type="ECO:0000256" key="1">
    <source>
        <dbReference type="ARBA" id="ARBA00022722"/>
    </source>
</evidence>
<dbReference type="InterPro" id="IPR003154">
    <property type="entry name" value="S1/P1nuclease"/>
</dbReference>
<dbReference type="RefSeq" id="WP_091095944.1">
    <property type="nucleotide sequence ID" value="NZ_FNXE01000004.1"/>
</dbReference>
<dbReference type="EMBL" id="FNXE01000004">
    <property type="protein sequence ID" value="SEH61558.1"/>
    <property type="molecule type" value="Genomic_DNA"/>
</dbReference>
<dbReference type="PANTHER" id="PTHR33146:SF26">
    <property type="entry name" value="ENDONUCLEASE 4"/>
    <property type="match status" value="1"/>
</dbReference>
<organism evidence="8 9">
    <name type="scientific">Paenimyroides marinum</name>
    <dbReference type="NCBI Taxonomy" id="1159016"/>
    <lineage>
        <taxon>Bacteria</taxon>
        <taxon>Pseudomonadati</taxon>
        <taxon>Bacteroidota</taxon>
        <taxon>Flavobacteriia</taxon>
        <taxon>Flavobacteriales</taxon>
        <taxon>Flavobacteriaceae</taxon>
        <taxon>Paenimyroides</taxon>
    </lineage>
</organism>
<dbReference type="PANTHER" id="PTHR33146">
    <property type="entry name" value="ENDONUCLEASE 4"/>
    <property type="match status" value="1"/>
</dbReference>
<sequence length="262" mass="30796">MNSIFKVAMLTFAILFSSNIWAWGTTGHRVVAEIAEKNLSRKAKREIKKIIGNQKLAYWANWPDFIKSDTSWKFADSWHYVNIPGNLSYDAFLTELDHSSNDNLYKRALILMEELKKKELPLEKKQQYLYFLIHIIGDAHQPLHVGRAEDLGGNKVTVEWFGSKTNLHTVWDSKLVDFEKYSYTEYADVLNRLSKKEIKEVQNGSLENWIYDSYTVSNKIYGEVTKDENLKYRYHYLNKERVEQQLQKGGLRLSKVLNEIFR</sequence>
<keyword evidence="9" id="KW-1185">Reference proteome</keyword>
<feature type="signal peptide" evidence="7">
    <location>
        <begin position="1"/>
        <end position="22"/>
    </location>
</feature>
<dbReference type="GO" id="GO:0006308">
    <property type="term" value="P:DNA catabolic process"/>
    <property type="evidence" value="ECO:0007669"/>
    <property type="project" value="InterPro"/>
</dbReference>
<dbReference type="CDD" id="cd11010">
    <property type="entry name" value="S1-P1_nuclease"/>
    <property type="match status" value="1"/>
</dbReference>